<keyword evidence="10 11" id="KW-0539">Nucleus</keyword>
<dbReference type="FunFam" id="1.10.10.60:FF:000437">
    <property type="entry name" value="pathogenesis-related homeodomain protein"/>
    <property type="match status" value="1"/>
</dbReference>
<dbReference type="EMBL" id="PNBA02000004">
    <property type="protein sequence ID" value="KAG6427353.1"/>
    <property type="molecule type" value="Genomic_DNA"/>
</dbReference>
<feature type="region of interest" description="Disordered" evidence="14">
    <location>
        <begin position="383"/>
        <end position="425"/>
    </location>
</feature>
<dbReference type="CDD" id="cd15504">
    <property type="entry name" value="PHD_PRHA_like"/>
    <property type="match status" value="1"/>
</dbReference>
<feature type="compositionally biased region" description="Polar residues" evidence="14">
    <location>
        <begin position="408"/>
        <end position="425"/>
    </location>
</feature>
<feature type="DNA-binding region" description="Homeobox" evidence="11">
    <location>
        <begin position="546"/>
        <end position="605"/>
    </location>
</feature>
<gene>
    <name evidence="17" type="ORF">SASPL_111595</name>
</gene>
<organism evidence="17">
    <name type="scientific">Salvia splendens</name>
    <name type="common">Scarlet sage</name>
    <dbReference type="NCBI Taxonomy" id="180675"/>
    <lineage>
        <taxon>Eukaryota</taxon>
        <taxon>Viridiplantae</taxon>
        <taxon>Streptophyta</taxon>
        <taxon>Embryophyta</taxon>
        <taxon>Tracheophyta</taxon>
        <taxon>Spermatophyta</taxon>
        <taxon>Magnoliopsida</taxon>
        <taxon>eudicotyledons</taxon>
        <taxon>Gunneridae</taxon>
        <taxon>Pentapetalae</taxon>
        <taxon>asterids</taxon>
        <taxon>lamiids</taxon>
        <taxon>Lamiales</taxon>
        <taxon>Lamiaceae</taxon>
        <taxon>Nepetoideae</taxon>
        <taxon>Mentheae</taxon>
        <taxon>Salviinae</taxon>
        <taxon>Salvia</taxon>
        <taxon>Salvia subgen. Calosphace</taxon>
        <taxon>core Calosphace</taxon>
    </lineage>
</organism>
<dbReference type="InterPro" id="IPR011011">
    <property type="entry name" value="Znf_FYVE_PHD"/>
</dbReference>
<dbReference type="InterPro" id="IPR001356">
    <property type="entry name" value="HD"/>
</dbReference>
<feature type="domain" description="PHD-type" evidence="15">
    <location>
        <begin position="272"/>
        <end position="345"/>
    </location>
</feature>
<keyword evidence="4 12" id="KW-0863">Zinc-finger</keyword>
<evidence type="ECO:0000313" key="17">
    <source>
        <dbReference type="EMBL" id="KAG6427353.1"/>
    </source>
</evidence>
<evidence type="ECO:0000313" key="18">
    <source>
        <dbReference type="Proteomes" id="UP000298416"/>
    </source>
</evidence>
<comment type="subcellular location">
    <subcellularLocation>
        <location evidence="1 11 13">Nucleus</location>
    </subcellularLocation>
</comment>
<keyword evidence="6" id="KW-0805">Transcription regulation</keyword>
<feature type="compositionally biased region" description="Acidic residues" evidence="14">
    <location>
        <begin position="386"/>
        <end position="401"/>
    </location>
</feature>
<keyword evidence="7 11" id="KW-0238">DNA-binding</keyword>
<dbReference type="SUPFAM" id="SSF57903">
    <property type="entry name" value="FYVE/PHD zinc finger"/>
    <property type="match status" value="1"/>
</dbReference>
<evidence type="ECO:0000256" key="2">
    <source>
        <dbReference type="ARBA" id="ARBA00007427"/>
    </source>
</evidence>
<dbReference type="InterPro" id="IPR001965">
    <property type="entry name" value="Znf_PHD"/>
</dbReference>
<reference evidence="17" key="1">
    <citation type="submission" date="2018-01" db="EMBL/GenBank/DDBJ databases">
        <authorList>
            <person name="Mao J.F."/>
        </authorList>
    </citation>
    <scope>NUCLEOTIDE SEQUENCE</scope>
    <source>
        <strain evidence="17">Huo1</strain>
        <tissue evidence="17">Leaf</tissue>
    </source>
</reference>
<feature type="compositionally biased region" description="Basic and acidic residues" evidence="14">
    <location>
        <begin position="148"/>
        <end position="166"/>
    </location>
</feature>
<dbReference type="Proteomes" id="UP000298416">
    <property type="component" value="Unassembled WGS sequence"/>
</dbReference>
<evidence type="ECO:0000256" key="12">
    <source>
        <dbReference type="PROSITE-ProRule" id="PRU00146"/>
    </source>
</evidence>
<feature type="region of interest" description="Disordered" evidence="14">
    <location>
        <begin position="75"/>
        <end position="94"/>
    </location>
</feature>
<dbReference type="InterPro" id="IPR045876">
    <property type="entry name" value="PRHA-like_PHD-finger"/>
</dbReference>
<evidence type="ECO:0000256" key="5">
    <source>
        <dbReference type="ARBA" id="ARBA00022833"/>
    </source>
</evidence>
<feature type="domain" description="Homeobox" evidence="16">
    <location>
        <begin position="544"/>
        <end position="604"/>
    </location>
</feature>
<dbReference type="GO" id="GO:0005634">
    <property type="term" value="C:nucleus"/>
    <property type="evidence" value="ECO:0007669"/>
    <property type="project" value="UniProtKB-SubCell"/>
</dbReference>
<dbReference type="PROSITE" id="PS01359">
    <property type="entry name" value="ZF_PHD_1"/>
    <property type="match status" value="1"/>
</dbReference>
<dbReference type="Gene3D" id="3.30.40.10">
    <property type="entry name" value="Zinc/RING finger domain, C3HC4 (zinc finger)"/>
    <property type="match status" value="1"/>
</dbReference>
<evidence type="ECO:0000256" key="3">
    <source>
        <dbReference type="ARBA" id="ARBA00022723"/>
    </source>
</evidence>
<dbReference type="PANTHER" id="PTHR12628:SF10">
    <property type="entry name" value="HOMEOBOX DOMAIN-CONTAINING PROTEIN"/>
    <property type="match status" value="1"/>
</dbReference>
<feature type="region of interest" description="Disordered" evidence="14">
    <location>
        <begin position="612"/>
        <end position="649"/>
    </location>
</feature>
<protein>
    <recommendedName>
        <fullName evidence="19">Pathogenesis-related homeodomain protein</fullName>
    </recommendedName>
</protein>
<comment type="caution">
    <text evidence="17">The sequence shown here is derived from an EMBL/GenBank/DDBJ whole genome shotgun (WGS) entry which is preliminary data.</text>
</comment>
<evidence type="ECO:0000259" key="15">
    <source>
        <dbReference type="PROSITE" id="PS50016"/>
    </source>
</evidence>
<keyword evidence="9" id="KW-0804">Transcription</keyword>
<dbReference type="Pfam" id="PF00046">
    <property type="entry name" value="Homeodomain"/>
    <property type="match status" value="1"/>
</dbReference>
<keyword evidence="5" id="KW-0862">Zinc</keyword>
<evidence type="ECO:0000256" key="4">
    <source>
        <dbReference type="ARBA" id="ARBA00022771"/>
    </source>
</evidence>
<dbReference type="GO" id="GO:0003677">
    <property type="term" value="F:DNA binding"/>
    <property type="evidence" value="ECO:0007669"/>
    <property type="project" value="UniProtKB-UniRule"/>
</dbReference>
<accession>A0A8X8YCT6</accession>
<name>A0A8X8YCT6_SALSN</name>
<dbReference type="PROSITE" id="PS50071">
    <property type="entry name" value="HOMEOBOX_2"/>
    <property type="match status" value="1"/>
</dbReference>
<dbReference type="AlphaFoldDB" id="A0A8X8YCT6"/>
<dbReference type="SMART" id="SM00249">
    <property type="entry name" value="PHD"/>
    <property type="match status" value="1"/>
</dbReference>
<sequence>MHYPFEFYVSRTGHCMSLRSLLQISHSLFFPESRSLSSFDADTSYRIFNMPGAAKTTRKKLNVEDDERTLESLKRELKPQNKGHSSKSKSKAREIKSGIKVYSSLSKCKSKSSRKDDGDVSFKRRKVVKKTILNRTKTFKKQPSYSCLKDKSTNANKANDKDENSRKSKRRKKKKKNNVELDEASRLQRRTRYLLIKVKLEQNLIDAYSTEGWKGQSREKIKPEKELQRAEQQILKCKLGIREAIHQLDLLSSDGRINDAAVAPDGSMHHEHIICAKCKLREELPDNDIILCDGTCNRAFHQECMDPPFSICHNSVFLCELHVKLAMLPVPPGDEGWFCKFCKKKTEILEATNAHLGTHFPLDSSWQDVFKDEAALPDGANSVLFQEEEWPSDDSEDDDYDPDRNERSCSGNMSTSESDASRYSSSFLGSLEDEDGKFEVRSNRSFGETLELIGGDSDEIQNGEVVPHPRQRAAVDYIKLYNEMFGKNATESEQISEDEDWGPTKKKRKTTESNAACTLITLGETDNKLCVETLSDLKEKQLTEKMKRPIFRLPHDAVEKLRLVFAENELPERALRVSLSKQLGLEFEKVNKWFKNARYLALKARKHTGSAEVPVSPGIQKESSSDTKEGVWDQIPSRNNTASAKTKVSKGFLQRRNTHLLNHSNKIKQRQKPLLQSSGRNQMSVDLGDDVSLKHLRDKAKEAKKKLNCKSRGCMLEAESKMKRLCEIKSRIEILHRRLLELPCLRLGKAKGNNSGDFSVLFVPIAELKEKM</sequence>
<evidence type="ECO:0000256" key="9">
    <source>
        <dbReference type="ARBA" id="ARBA00023163"/>
    </source>
</evidence>
<reference evidence="17" key="2">
    <citation type="submission" date="2020-08" db="EMBL/GenBank/DDBJ databases">
        <title>Plant Genome Project.</title>
        <authorList>
            <person name="Zhang R.-G."/>
        </authorList>
    </citation>
    <scope>NUCLEOTIDE SEQUENCE</scope>
    <source>
        <strain evidence="17">Huo1</strain>
        <tissue evidence="17">Leaf</tissue>
    </source>
</reference>
<dbReference type="InterPro" id="IPR009057">
    <property type="entry name" value="Homeodomain-like_sf"/>
</dbReference>
<dbReference type="PROSITE" id="PS50016">
    <property type="entry name" value="ZF_PHD_2"/>
    <property type="match status" value="1"/>
</dbReference>
<evidence type="ECO:0000256" key="11">
    <source>
        <dbReference type="PROSITE-ProRule" id="PRU00108"/>
    </source>
</evidence>
<evidence type="ECO:0000256" key="10">
    <source>
        <dbReference type="ARBA" id="ARBA00023242"/>
    </source>
</evidence>
<feature type="compositionally biased region" description="Polar residues" evidence="14">
    <location>
        <begin position="636"/>
        <end position="646"/>
    </location>
</feature>
<proteinExistence type="inferred from homology"/>
<dbReference type="InterPro" id="IPR013083">
    <property type="entry name" value="Znf_RING/FYVE/PHD"/>
</dbReference>
<dbReference type="Gene3D" id="1.10.10.60">
    <property type="entry name" value="Homeodomain-like"/>
    <property type="match status" value="1"/>
</dbReference>
<evidence type="ECO:0008006" key="19">
    <source>
        <dbReference type="Google" id="ProtNLM"/>
    </source>
</evidence>
<dbReference type="GO" id="GO:0008270">
    <property type="term" value="F:zinc ion binding"/>
    <property type="evidence" value="ECO:0007669"/>
    <property type="project" value="UniProtKB-KW"/>
</dbReference>
<keyword evidence="3" id="KW-0479">Metal-binding</keyword>
<keyword evidence="8 11" id="KW-0371">Homeobox</keyword>
<dbReference type="PANTHER" id="PTHR12628">
    <property type="entry name" value="POLYCOMB-LIKE TRANSCRIPTION FACTOR"/>
    <property type="match status" value="1"/>
</dbReference>
<dbReference type="GO" id="GO:0003682">
    <property type="term" value="F:chromatin binding"/>
    <property type="evidence" value="ECO:0007669"/>
    <property type="project" value="TreeGrafter"/>
</dbReference>
<dbReference type="SUPFAM" id="SSF46689">
    <property type="entry name" value="Homeodomain-like"/>
    <property type="match status" value="1"/>
</dbReference>
<dbReference type="GO" id="GO:0045814">
    <property type="term" value="P:negative regulation of gene expression, epigenetic"/>
    <property type="evidence" value="ECO:0007669"/>
    <property type="project" value="TreeGrafter"/>
</dbReference>
<dbReference type="InterPro" id="IPR019786">
    <property type="entry name" value="Zinc_finger_PHD-type_CS"/>
</dbReference>
<comment type="similarity">
    <text evidence="2">Belongs to the PHD-associated homeobox family.</text>
</comment>
<dbReference type="InterPro" id="IPR019787">
    <property type="entry name" value="Znf_PHD-finger"/>
</dbReference>
<evidence type="ECO:0000256" key="13">
    <source>
        <dbReference type="RuleBase" id="RU000682"/>
    </source>
</evidence>
<feature type="compositionally biased region" description="Basic residues" evidence="14">
    <location>
        <begin position="167"/>
        <end position="176"/>
    </location>
</feature>
<evidence type="ECO:0000256" key="8">
    <source>
        <dbReference type="ARBA" id="ARBA00023155"/>
    </source>
</evidence>
<evidence type="ECO:0000256" key="14">
    <source>
        <dbReference type="SAM" id="MobiDB-lite"/>
    </source>
</evidence>
<evidence type="ECO:0000256" key="7">
    <source>
        <dbReference type="ARBA" id="ARBA00023125"/>
    </source>
</evidence>
<evidence type="ECO:0000256" key="1">
    <source>
        <dbReference type="ARBA" id="ARBA00004123"/>
    </source>
</evidence>
<evidence type="ECO:0000256" key="6">
    <source>
        <dbReference type="ARBA" id="ARBA00023015"/>
    </source>
</evidence>
<feature type="region of interest" description="Disordered" evidence="14">
    <location>
        <begin position="143"/>
        <end position="183"/>
    </location>
</feature>
<dbReference type="SMART" id="SM00389">
    <property type="entry name" value="HOX"/>
    <property type="match status" value="1"/>
</dbReference>
<dbReference type="CDD" id="cd00086">
    <property type="entry name" value="homeodomain"/>
    <property type="match status" value="1"/>
</dbReference>
<keyword evidence="18" id="KW-1185">Reference proteome</keyword>
<evidence type="ECO:0000259" key="16">
    <source>
        <dbReference type="PROSITE" id="PS50071"/>
    </source>
</evidence>